<gene>
    <name evidence="1" type="ORF">RPERSI_LOCUS28726</name>
</gene>
<feature type="non-terminal residue" evidence="1">
    <location>
        <position position="1"/>
    </location>
</feature>
<reference evidence="1" key="1">
    <citation type="submission" date="2021-06" db="EMBL/GenBank/DDBJ databases">
        <authorList>
            <person name="Kallberg Y."/>
            <person name="Tangrot J."/>
            <person name="Rosling A."/>
        </authorList>
    </citation>
    <scope>NUCLEOTIDE SEQUENCE</scope>
    <source>
        <strain evidence="1">MA461A</strain>
    </source>
</reference>
<comment type="caution">
    <text evidence="1">The sequence shown here is derived from an EMBL/GenBank/DDBJ whole genome shotgun (WGS) entry which is preliminary data.</text>
</comment>
<proteinExistence type="predicted"/>
<accession>A0ACA9SA62</accession>
<evidence type="ECO:0000313" key="2">
    <source>
        <dbReference type="Proteomes" id="UP000789920"/>
    </source>
</evidence>
<dbReference type="Proteomes" id="UP000789920">
    <property type="component" value="Unassembled WGS sequence"/>
</dbReference>
<organism evidence="1 2">
    <name type="scientific">Racocetra persica</name>
    <dbReference type="NCBI Taxonomy" id="160502"/>
    <lineage>
        <taxon>Eukaryota</taxon>
        <taxon>Fungi</taxon>
        <taxon>Fungi incertae sedis</taxon>
        <taxon>Mucoromycota</taxon>
        <taxon>Glomeromycotina</taxon>
        <taxon>Glomeromycetes</taxon>
        <taxon>Diversisporales</taxon>
        <taxon>Gigasporaceae</taxon>
        <taxon>Racocetra</taxon>
    </lineage>
</organism>
<dbReference type="EMBL" id="CAJVQC010105752">
    <property type="protein sequence ID" value="CAG8833163.1"/>
    <property type="molecule type" value="Genomic_DNA"/>
</dbReference>
<keyword evidence="2" id="KW-1185">Reference proteome</keyword>
<feature type="non-terminal residue" evidence="1">
    <location>
        <position position="125"/>
    </location>
</feature>
<protein>
    <submittedName>
        <fullName evidence="1">34292_t:CDS:1</fullName>
    </submittedName>
</protein>
<sequence length="125" mass="14591">TTFSRNENEPSSSDRLNSGQSIVKRFLLKSIIQNLMKSEETKTINQIEKELKLAKEKISEDDLDLDIVEIDLPPIKDKKRKKVLEAIHNIFQAKRVDDELFIKFNGRMKEEIHFALNVSLRQQLP</sequence>
<evidence type="ECO:0000313" key="1">
    <source>
        <dbReference type="EMBL" id="CAG8833163.1"/>
    </source>
</evidence>
<name>A0ACA9SA62_9GLOM</name>